<feature type="non-terminal residue" evidence="2">
    <location>
        <position position="1"/>
    </location>
</feature>
<evidence type="ECO:0000256" key="1">
    <source>
        <dbReference type="SAM" id="MobiDB-lite"/>
    </source>
</evidence>
<reference evidence="2" key="1">
    <citation type="submission" date="2020-02" db="EMBL/GenBank/DDBJ databases">
        <authorList>
            <person name="Meier V. D."/>
        </authorList>
    </citation>
    <scope>NUCLEOTIDE SEQUENCE</scope>
    <source>
        <strain evidence="2">AVDCRST_MAG76</strain>
    </source>
</reference>
<organism evidence="2">
    <name type="scientific">uncultured Acidimicrobiales bacterium</name>
    <dbReference type="NCBI Taxonomy" id="310071"/>
    <lineage>
        <taxon>Bacteria</taxon>
        <taxon>Bacillati</taxon>
        <taxon>Actinomycetota</taxon>
        <taxon>Acidimicrobiia</taxon>
        <taxon>Acidimicrobiales</taxon>
        <taxon>environmental samples</taxon>
    </lineage>
</organism>
<feature type="region of interest" description="Disordered" evidence="1">
    <location>
        <begin position="1"/>
        <end position="66"/>
    </location>
</feature>
<dbReference type="AlphaFoldDB" id="A0A6J4HG71"/>
<name>A0A6J4HG71_9ACTN</name>
<dbReference type="EMBL" id="CADCSZ010000051">
    <property type="protein sequence ID" value="CAA9223880.1"/>
    <property type="molecule type" value="Genomic_DNA"/>
</dbReference>
<accession>A0A6J4HG71</accession>
<sequence>RCERRALGHGGPGLRPRRPAGRRGRGAALPRPGPPGPPRRRRRRHRRRPPHNRAERGEARPPAGRL</sequence>
<gene>
    <name evidence="2" type="ORF">AVDCRST_MAG76-857</name>
</gene>
<protein>
    <submittedName>
        <fullName evidence="2">Uncharacterized protein</fullName>
    </submittedName>
</protein>
<feature type="compositionally biased region" description="Basic residues" evidence="1">
    <location>
        <begin position="38"/>
        <end position="51"/>
    </location>
</feature>
<evidence type="ECO:0000313" key="2">
    <source>
        <dbReference type="EMBL" id="CAA9223880.1"/>
    </source>
</evidence>
<feature type="compositionally biased region" description="Basic residues" evidence="1">
    <location>
        <begin position="15"/>
        <end position="25"/>
    </location>
</feature>
<feature type="non-terminal residue" evidence="2">
    <location>
        <position position="66"/>
    </location>
</feature>
<proteinExistence type="predicted"/>